<organism evidence="1 2">
    <name type="scientific">Brevibacterium luteolum</name>
    <dbReference type="NCBI Taxonomy" id="199591"/>
    <lineage>
        <taxon>Bacteria</taxon>
        <taxon>Bacillati</taxon>
        <taxon>Actinomycetota</taxon>
        <taxon>Actinomycetes</taxon>
        <taxon>Micrococcales</taxon>
        <taxon>Brevibacteriaceae</taxon>
        <taxon>Brevibacterium</taxon>
    </lineage>
</organism>
<reference evidence="1 2" key="1">
    <citation type="submission" date="2017-09" db="EMBL/GenBank/DDBJ databases">
        <title>Bacterial strain isolated from the female urinary microbiota.</title>
        <authorList>
            <person name="Thomas-White K."/>
            <person name="Kumar N."/>
            <person name="Forster S."/>
            <person name="Putonti C."/>
            <person name="Lawley T."/>
            <person name="Wolfe A.J."/>
        </authorList>
    </citation>
    <scope>NUCLEOTIDE SEQUENCE [LARGE SCALE GENOMIC DNA]</scope>
    <source>
        <strain evidence="1 2">UMB0680</strain>
    </source>
</reference>
<comment type="caution">
    <text evidence="1">The sequence shown here is derived from an EMBL/GenBank/DDBJ whole genome shotgun (WGS) entry which is preliminary data.</text>
</comment>
<evidence type="ECO:0000313" key="1">
    <source>
        <dbReference type="EMBL" id="PMB98367.1"/>
    </source>
</evidence>
<protein>
    <submittedName>
        <fullName evidence="1">DNA lyase</fullName>
    </submittedName>
</protein>
<accession>A0A2N6PI83</accession>
<sequence>MRLWSLHPVHLDRQGLIACWREALLAQKVLAGLTTGYRSHPQLIRFRAAAGPLAAVGAYLSGLAEEADARGYRFDRTKIHDGSGHAQLPVTTGQLDFEAQHLAAKLAVRSPADAARLANAHLGTHPLFRLGPGPMEDWERP</sequence>
<dbReference type="AlphaFoldDB" id="A0A2N6PI83"/>
<dbReference type="Pfam" id="PF03013">
    <property type="entry name" value="Pyr_excise"/>
    <property type="match status" value="1"/>
</dbReference>
<keyword evidence="1" id="KW-0456">Lyase</keyword>
<dbReference type="Proteomes" id="UP000235703">
    <property type="component" value="Unassembled WGS sequence"/>
</dbReference>
<dbReference type="RefSeq" id="WP_102162162.1">
    <property type="nucleotide sequence ID" value="NZ_PNFZ01000003.1"/>
</dbReference>
<dbReference type="OrthoDB" id="3253436at2"/>
<gene>
    <name evidence="1" type="ORF">CJ198_08155</name>
</gene>
<dbReference type="EMBL" id="PNFZ01000003">
    <property type="protein sequence ID" value="PMB98367.1"/>
    <property type="molecule type" value="Genomic_DNA"/>
</dbReference>
<keyword evidence="2" id="KW-1185">Reference proteome</keyword>
<name>A0A2N6PI83_9MICO</name>
<dbReference type="GO" id="GO:0016829">
    <property type="term" value="F:lyase activity"/>
    <property type="evidence" value="ECO:0007669"/>
    <property type="project" value="UniProtKB-KW"/>
</dbReference>
<evidence type="ECO:0000313" key="2">
    <source>
        <dbReference type="Proteomes" id="UP000235703"/>
    </source>
</evidence>
<dbReference type="InterPro" id="IPR004260">
    <property type="entry name" value="Pyr-dimer_DNA_glycosylase"/>
</dbReference>
<proteinExistence type="predicted"/>